<feature type="domain" description="Prp18" evidence="9">
    <location>
        <begin position="134"/>
        <end position="247"/>
    </location>
</feature>
<dbReference type="GO" id="GO:0000350">
    <property type="term" value="P:generation of catalytic spliceosome for second transesterification step"/>
    <property type="evidence" value="ECO:0007669"/>
    <property type="project" value="TreeGrafter"/>
</dbReference>
<evidence type="ECO:0000259" key="9">
    <source>
        <dbReference type="Pfam" id="PF02840"/>
    </source>
</evidence>
<keyword evidence="7" id="KW-0539">Nucleus</keyword>
<dbReference type="AlphaFoldDB" id="A0A9P7BE32"/>
<dbReference type="InterPro" id="IPR004098">
    <property type="entry name" value="Prp18"/>
</dbReference>
<organism evidence="10 11">
    <name type="scientific">Maudiozyma exigua</name>
    <name type="common">Yeast</name>
    <name type="synonym">Kazachstania exigua</name>
    <dbReference type="NCBI Taxonomy" id="34358"/>
    <lineage>
        <taxon>Eukaryota</taxon>
        <taxon>Fungi</taxon>
        <taxon>Dikarya</taxon>
        <taxon>Ascomycota</taxon>
        <taxon>Saccharomycotina</taxon>
        <taxon>Saccharomycetes</taxon>
        <taxon>Saccharomycetales</taxon>
        <taxon>Saccharomycetaceae</taxon>
        <taxon>Maudiozyma</taxon>
    </lineage>
</organism>
<name>A0A9P7BE32_MAUEX</name>
<feature type="region of interest" description="Disordered" evidence="8">
    <location>
        <begin position="16"/>
        <end position="52"/>
    </location>
</feature>
<dbReference type="EMBL" id="PUHR01000001">
    <property type="protein sequence ID" value="KAG0672585.1"/>
    <property type="molecule type" value="Genomic_DNA"/>
</dbReference>
<comment type="subcellular location">
    <subcellularLocation>
        <location evidence="1">Nucleus</location>
    </subcellularLocation>
</comment>
<evidence type="ECO:0000256" key="6">
    <source>
        <dbReference type="ARBA" id="ARBA00023187"/>
    </source>
</evidence>
<dbReference type="PANTHER" id="PTHR13007">
    <property type="entry name" value="PRE-MRNA SPLICING FACTOR-RELATED"/>
    <property type="match status" value="1"/>
</dbReference>
<dbReference type="GO" id="GO:0046540">
    <property type="term" value="C:U4/U6 x U5 tri-snRNP complex"/>
    <property type="evidence" value="ECO:0007669"/>
    <property type="project" value="TreeGrafter"/>
</dbReference>
<keyword evidence="4" id="KW-0507">mRNA processing</keyword>
<evidence type="ECO:0000256" key="8">
    <source>
        <dbReference type="SAM" id="MobiDB-lite"/>
    </source>
</evidence>
<accession>A0A9P7BE32</accession>
<gene>
    <name evidence="10" type="primary">PRP18</name>
    <name evidence="10" type="ORF">C6P45_000015</name>
</gene>
<dbReference type="Proteomes" id="UP000750334">
    <property type="component" value="Unassembled WGS sequence"/>
</dbReference>
<keyword evidence="5" id="KW-0747">Spliceosome</keyword>
<evidence type="ECO:0000256" key="7">
    <source>
        <dbReference type="ARBA" id="ARBA00023242"/>
    </source>
</evidence>
<dbReference type="SUPFAM" id="SSF47938">
    <property type="entry name" value="Functional domain of the splicing factor Prp18"/>
    <property type="match status" value="1"/>
</dbReference>
<reference evidence="10 11" key="1">
    <citation type="submission" date="2020-11" db="EMBL/GenBank/DDBJ databases">
        <title>Kefir isolates.</title>
        <authorList>
            <person name="Marcisauskas S."/>
            <person name="Kim Y."/>
            <person name="Blasche S."/>
        </authorList>
    </citation>
    <scope>NUCLEOTIDE SEQUENCE [LARGE SCALE GENOMIC DNA]</scope>
    <source>
        <strain evidence="10 11">OG2</strain>
    </source>
</reference>
<sequence length="255" mass="29560">MVKLALSDLIKQEIEKNKNKNKNKNKKPDEITDTDDTGGKIDLPTTNRPPTKLIVTNTTKRTHDTTDPERHSKIRKIITAENKDWKKVPFMILPEDITKIEGDNDIRTKLCIQCNRYIHSIIKQWSRSQDTYPVSPSLFLETKQNLFPLLVQLRKRTIASKLLITLSTLLYHLQKNEIELSLQIYLKLSIGDVAWPIGVSDIGIHSRSAQSKISRFNKDDNDIANIMIDEVTRLWIISIKRLISFKSWFITNQKK</sequence>
<protein>
    <recommendedName>
        <fullName evidence="3">Pre-mRNA-splicing factor 18</fullName>
    </recommendedName>
</protein>
<proteinExistence type="inferred from homology"/>
<evidence type="ECO:0000256" key="5">
    <source>
        <dbReference type="ARBA" id="ARBA00022728"/>
    </source>
</evidence>
<evidence type="ECO:0000256" key="1">
    <source>
        <dbReference type="ARBA" id="ARBA00004123"/>
    </source>
</evidence>
<keyword evidence="6" id="KW-0508">mRNA splicing</keyword>
<evidence type="ECO:0000256" key="4">
    <source>
        <dbReference type="ARBA" id="ARBA00022664"/>
    </source>
</evidence>
<dbReference type="Gene3D" id="1.20.940.10">
    <property type="entry name" value="Functional domain of the splicing factor Prp18"/>
    <property type="match status" value="1"/>
</dbReference>
<dbReference type="InterPro" id="IPR039979">
    <property type="entry name" value="PRPF18"/>
</dbReference>
<dbReference type="GO" id="GO:0005682">
    <property type="term" value="C:U5 snRNP"/>
    <property type="evidence" value="ECO:0007669"/>
    <property type="project" value="TreeGrafter"/>
</dbReference>
<evidence type="ECO:0000313" key="11">
    <source>
        <dbReference type="Proteomes" id="UP000750334"/>
    </source>
</evidence>
<evidence type="ECO:0000256" key="2">
    <source>
        <dbReference type="ARBA" id="ARBA00008137"/>
    </source>
</evidence>
<dbReference type="OrthoDB" id="10261918at2759"/>
<dbReference type="GO" id="GO:0071021">
    <property type="term" value="C:U2-type post-spliceosomal complex"/>
    <property type="evidence" value="ECO:0007669"/>
    <property type="project" value="TreeGrafter"/>
</dbReference>
<evidence type="ECO:0000313" key="10">
    <source>
        <dbReference type="EMBL" id="KAG0672585.1"/>
    </source>
</evidence>
<evidence type="ECO:0000256" key="3">
    <source>
        <dbReference type="ARBA" id="ARBA00018242"/>
    </source>
</evidence>
<dbReference type="Pfam" id="PF02840">
    <property type="entry name" value="Prp18"/>
    <property type="match status" value="1"/>
</dbReference>
<comment type="caution">
    <text evidence="10">The sequence shown here is derived from an EMBL/GenBank/DDBJ whole genome shotgun (WGS) entry which is preliminary data.</text>
</comment>
<comment type="similarity">
    <text evidence="2">Belongs to the PRP18 family.</text>
</comment>
<keyword evidence="11" id="KW-1185">Reference proteome</keyword>
<dbReference type="PANTHER" id="PTHR13007:SF19">
    <property type="entry name" value="PRE-MRNA-SPLICING FACTOR 18"/>
    <property type="match status" value="1"/>
</dbReference>